<dbReference type="RefSeq" id="XP_017998140.1">
    <property type="nucleotide sequence ID" value="XM_018138769.1"/>
</dbReference>
<dbReference type="SUPFAM" id="SSF56112">
    <property type="entry name" value="Protein kinase-like (PK-like)"/>
    <property type="match status" value="1"/>
</dbReference>
<proteinExistence type="predicted"/>
<name>A0A0N1H1G0_9EURO</name>
<accession>A0A0N1H1G0</accession>
<evidence type="ECO:0000313" key="8">
    <source>
        <dbReference type="Proteomes" id="UP000038010"/>
    </source>
</evidence>
<dbReference type="PANTHER" id="PTHR45992:SF11">
    <property type="entry name" value="ALPHA-TYPE PROTEIN KINASE DOMAIN-CONTAINING PROTEIN"/>
    <property type="match status" value="1"/>
</dbReference>
<sequence length="299" mass="33391">MGRVCASCSRELPRTSYTGNQWSKPVGVSRCAACVHGHQIDIPVAPSNSAGRHNNASRAVFEDDALEYPFAEGAFRWVAKGTYTHGEREGQACVCKWFKSGSVFSKDYFTLDIKAAAKALEIVDLFNNMGIVTKTVKINVPAVWTGLEGSKLKGVKMIVEPFIQNYEKFNSNTGWVDESTTWGMVMQALSHFSYHVTRGNFVLCDLQGGIYQKEVVLSDPVILSQTEEFGVTDLGPKGIRSFFSQHECNPYCRDHSHKPANPRQFYEPQEGSLMRMRRTVPTSLARPAASSRLREISEY</sequence>
<dbReference type="STRING" id="1664694.A0A0N1H1G0"/>
<keyword evidence="3" id="KW-0547">Nucleotide-binding</keyword>
<keyword evidence="1" id="KW-0723">Serine/threonine-protein kinase</keyword>
<evidence type="ECO:0000256" key="5">
    <source>
        <dbReference type="ARBA" id="ARBA00022840"/>
    </source>
</evidence>
<dbReference type="EMBL" id="LFJN01000020">
    <property type="protein sequence ID" value="KPI38177.1"/>
    <property type="molecule type" value="Genomic_DNA"/>
</dbReference>
<gene>
    <name evidence="7" type="ORF">AB675_1002</name>
</gene>
<keyword evidence="5" id="KW-0067">ATP-binding</keyword>
<dbReference type="Proteomes" id="UP000038010">
    <property type="component" value="Unassembled WGS sequence"/>
</dbReference>
<evidence type="ECO:0000313" key="7">
    <source>
        <dbReference type="EMBL" id="KPI38177.1"/>
    </source>
</evidence>
<dbReference type="AlphaFoldDB" id="A0A0N1H1G0"/>
<dbReference type="SMART" id="SM00811">
    <property type="entry name" value="Alpha_kinase"/>
    <property type="match status" value="1"/>
</dbReference>
<dbReference type="VEuPathDB" id="FungiDB:AB675_1002"/>
<evidence type="ECO:0000256" key="4">
    <source>
        <dbReference type="ARBA" id="ARBA00022777"/>
    </source>
</evidence>
<evidence type="ECO:0000256" key="3">
    <source>
        <dbReference type="ARBA" id="ARBA00022741"/>
    </source>
</evidence>
<evidence type="ECO:0000256" key="1">
    <source>
        <dbReference type="ARBA" id="ARBA00022527"/>
    </source>
</evidence>
<dbReference type="PROSITE" id="PS51158">
    <property type="entry name" value="ALPHA_KINASE"/>
    <property type="match status" value="1"/>
</dbReference>
<dbReference type="GO" id="GO:0005524">
    <property type="term" value="F:ATP binding"/>
    <property type="evidence" value="ECO:0007669"/>
    <property type="project" value="UniProtKB-KW"/>
</dbReference>
<feature type="domain" description="Alpha-type protein kinase" evidence="6">
    <location>
        <begin position="14"/>
        <end position="260"/>
    </location>
</feature>
<keyword evidence="8" id="KW-1185">Reference proteome</keyword>
<evidence type="ECO:0000256" key="2">
    <source>
        <dbReference type="ARBA" id="ARBA00022679"/>
    </source>
</evidence>
<dbReference type="Pfam" id="PF02816">
    <property type="entry name" value="Alpha_kinase"/>
    <property type="match status" value="1"/>
</dbReference>
<dbReference type="OrthoDB" id="301415at2759"/>
<keyword evidence="2" id="KW-0808">Transferase</keyword>
<dbReference type="GO" id="GO:0004674">
    <property type="term" value="F:protein serine/threonine kinase activity"/>
    <property type="evidence" value="ECO:0007669"/>
    <property type="project" value="UniProtKB-KW"/>
</dbReference>
<organism evidence="7 8">
    <name type="scientific">Cyphellophora attinorum</name>
    <dbReference type="NCBI Taxonomy" id="1664694"/>
    <lineage>
        <taxon>Eukaryota</taxon>
        <taxon>Fungi</taxon>
        <taxon>Dikarya</taxon>
        <taxon>Ascomycota</taxon>
        <taxon>Pezizomycotina</taxon>
        <taxon>Eurotiomycetes</taxon>
        <taxon>Chaetothyriomycetidae</taxon>
        <taxon>Chaetothyriales</taxon>
        <taxon>Cyphellophoraceae</taxon>
        <taxon>Cyphellophora</taxon>
    </lineage>
</organism>
<dbReference type="GeneID" id="28730638"/>
<dbReference type="InterPro" id="IPR004166">
    <property type="entry name" value="a-kinase_dom"/>
</dbReference>
<dbReference type="CDD" id="cd17509">
    <property type="entry name" value="Alpha_kinase"/>
    <property type="match status" value="1"/>
</dbReference>
<dbReference type="InterPro" id="IPR051852">
    <property type="entry name" value="Alpha-type_PK"/>
</dbReference>
<reference evidence="7 8" key="1">
    <citation type="submission" date="2015-06" db="EMBL/GenBank/DDBJ databases">
        <title>Draft genome of the ant-associated black yeast Phialophora attae CBS 131958.</title>
        <authorList>
            <person name="Moreno L.F."/>
            <person name="Stielow B.J."/>
            <person name="de Hoog S."/>
            <person name="Vicente V.A."/>
            <person name="Weiss V.A."/>
            <person name="de Vries M."/>
            <person name="Cruz L.M."/>
            <person name="Souza E.M."/>
        </authorList>
    </citation>
    <scope>NUCLEOTIDE SEQUENCE [LARGE SCALE GENOMIC DNA]</scope>
    <source>
        <strain evidence="7 8">CBS 131958</strain>
    </source>
</reference>
<dbReference type="InterPro" id="IPR011009">
    <property type="entry name" value="Kinase-like_dom_sf"/>
</dbReference>
<protein>
    <submittedName>
        <fullName evidence="7">Alpha-protein kinase 1</fullName>
    </submittedName>
</protein>
<comment type="caution">
    <text evidence="7">The sequence shown here is derived from an EMBL/GenBank/DDBJ whole genome shotgun (WGS) entry which is preliminary data.</text>
</comment>
<dbReference type="Gene3D" id="3.20.200.10">
    <property type="entry name" value="MHCK/EF2 kinase"/>
    <property type="match status" value="1"/>
</dbReference>
<keyword evidence="4 7" id="KW-0418">Kinase</keyword>
<dbReference type="PANTHER" id="PTHR45992">
    <property type="entry name" value="EUKARYOTIC ELONGATION FACTOR 2 KINASE-RELATED"/>
    <property type="match status" value="1"/>
</dbReference>
<evidence type="ECO:0000259" key="6">
    <source>
        <dbReference type="PROSITE" id="PS51158"/>
    </source>
</evidence>